<evidence type="ECO:0000313" key="3">
    <source>
        <dbReference type="Proteomes" id="UP000515873"/>
    </source>
</evidence>
<keyword evidence="1" id="KW-1133">Transmembrane helix</keyword>
<organism evidence="2 3">
    <name type="scientific">Dyella telluris</name>
    <dbReference type="NCBI Taxonomy" id="2763498"/>
    <lineage>
        <taxon>Bacteria</taxon>
        <taxon>Pseudomonadati</taxon>
        <taxon>Pseudomonadota</taxon>
        <taxon>Gammaproteobacteria</taxon>
        <taxon>Lysobacterales</taxon>
        <taxon>Rhodanobacteraceae</taxon>
        <taxon>Dyella</taxon>
    </lineage>
</organism>
<keyword evidence="1" id="KW-0812">Transmembrane</keyword>
<feature type="transmembrane region" description="Helical" evidence="1">
    <location>
        <begin position="25"/>
        <end position="44"/>
    </location>
</feature>
<dbReference type="RefSeq" id="WP_187056861.1">
    <property type="nucleotide sequence ID" value="NZ_CP060412.1"/>
</dbReference>
<dbReference type="KEGG" id="dtl:H8F01_20560"/>
<name>A0A7G8Q3P1_9GAMM</name>
<keyword evidence="1" id="KW-0472">Membrane</keyword>
<dbReference type="Proteomes" id="UP000515873">
    <property type="component" value="Chromosome"/>
</dbReference>
<dbReference type="AlphaFoldDB" id="A0A7G8Q3P1"/>
<evidence type="ECO:0000313" key="2">
    <source>
        <dbReference type="EMBL" id="QNK01399.1"/>
    </source>
</evidence>
<dbReference type="EMBL" id="CP060412">
    <property type="protein sequence ID" value="QNK01399.1"/>
    <property type="molecule type" value="Genomic_DNA"/>
</dbReference>
<accession>A0A7G8Q3P1</accession>
<sequence length="190" mass="20038">MTSVSPEAVDVRLTQLERSLRRTRWGMVGLLVLVVAMFLAWYGVGGITQREIRAHRIYAVDDTGTVRVRVGEDPPGGNRKSRVAGLVVYDTTGIERGGLATMANGSVALGLDAQHSEKGVPRDRMGMMVDGKGGTMFILEDGQGSPIVMAKGAAASGGSLQVSEATPDGKQLQVRTLGVHGDTQSTESGE</sequence>
<protein>
    <submittedName>
        <fullName evidence="2">Uncharacterized protein</fullName>
    </submittedName>
</protein>
<evidence type="ECO:0000256" key="1">
    <source>
        <dbReference type="SAM" id="Phobius"/>
    </source>
</evidence>
<keyword evidence="3" id="KW-1185">Reference proteome</keyword>
<proteinExistence type="predicted"/>
<gene>
    <name evidence="2" type="ORF">H8F01_20560</name>
</gene>
<reference evidence="2 3" key="1">
    <citation type="submission" date="2020-08" db="EMBL/GenBank/DDBJ databases">
        <title>Dyella sp. G9 isolated from forest soil.</title>
        <authorList>
            <person name="Fu J."/>
            <person name="Qiu L."/>
        </authorList>
    </citation>
    <scope>NUCLEOTIDE SEQUENCE [LARGE SCALE GENOMIC DNA]</scope>
    <source>
        <strain evidence="2 3">G9</strain>
    </source>
</reference>